<feature type="signal peptide" evidence="1">
    <location>
        <begin position="1"/>
        <end position="25"/>
    </location>
</feature>
<dbReference type="OrthoDB" id="2399191at2759"/>
<reference evidence="2 3" key="1">
    <citation type="submission" date="2016-05" db="EMBL/GenBank/DDBJ databases">
        <title>Genome sequencing reveals origins of a unique bacterial endosymbiosis in the earliest lineages of terrestrial Fungi.</title>
        <authorList>
            <consortium name="DOE Joint Genome Institute"/>
            <person name="Uehling J."/>
            <person name="Gryganskyi A."/>
            <person name="Hameed K."/>
            <person name="Tschaplinski T."/>
            <person name="Misztal P."/>
            <person name="Wu S."/>
            <person name="Desiro A."/>
            <person name="Vande Pol N."/>
            <person name="Du Z.-Y."/>
            <person name="Zienkiewicz A."/>
            <person name="Zienkiewicz K."/>
            <person name="Morin E."/>
            <person name="Tisserant E."/>
            <person name="Splivallo R."/>
            <person name="Hainaut M."/>
            <person name="Henrissat B."/>
            <person name="Ohm R."/>
            <person name="Kuo A."/>
            <person name="Yan J."/>
            <person name="Lipzen A."/>
            <person name="Nolan M."/>
            <person name="Labutti K."/>
            <person name="Barry K."/>
            <person name="Goldstein A."/>
            <person name="Labbe J."/>
            <person name="Schadt C."/>
            <person name="Tuskan G."/>
            <person name="Grigoriev I."/>
            <person name="Martin F."/>
            <person name="Vilgalys R."/>
            <person name="Bonito G."/>
        </authorList>
    </citation>
    <scope>NUCLEOTIDE SEQUENCE [LARGE SCALE GENOMIC DNA]</scope>
    <source>
        <strain evidence="2 3">AG-77</strain>
    </source>
</reference>
<proteinExistence type="predicted"/>
<sequence length="408" mass="43949">MVKITSYLLISISASLLALSGSVEAKSTPGACFLKVPKNPLTAQGLATPYILQKGNCDQTVGNQQVFVEATVFDLDTNTFSVYQPLVINEGTKPAIDPVVPKLPKNSIVGLWFGANSQSITLTGHIKNCVNGLSSTDVFGQFAYCNAFPFFQAVNAAKKAGKLSIPPLGKDPNGDPCPTTRFFGIIDQDQSDNVLTTYLQSKGGRFAQAINANRKQLGGHAEFAEFSNGSDNALVTNLLDPPLNCTPFKARSLMEDGVQLGSLALNEVSALLQPAPVALIPYSDPMVLSNNKPSIKKVNAYRRGVDQPLITNLKQANPTTYCNNYGNIAPRYIQKIGGFIVDSPSPDTAAANNLLTFMGQRYAASWVNLGCDKLLKKTSDITVTTDKQGVAIEVHFHQSKPIKMHKHE</sequence>
<keyword evidence="1" id="KW-0732">Signal</keyword>
<evidence type="ECO:0000313" key="2">
    <source>
        <dbReference type="EMBL" id="OAQ36492.1"/>
    </source>
</evidence>
<keyword evidence="3" id="KW-1185">Reference proteome</keyword>
<protein>
    <submittedName>
        <fullName evidence="2">Uncharacterized protein</fullName>
    </submittedName>
</protein>
<feature type="chain" id="PRO_5008276862" evidence="1">
    <location>
        <begin position="26"/>
        <end position="408"/>
    </location>
</feature>
<dbReference type="AlphaFoldDB" id="A0A197KFJ5"/>
<gene>
    <name evidence="2" type="ORF">K457DRAFT_85707</name>
</gene>
<name>A0A197KFJ5_9FUNG</name>
<evidence type="ECO:0000256" key="1">
    <source>
        <dbReference type="SAM" id="SignalP"/>
    </source>
</evidence>
<accession>A0A197KFJ5</accession>
<dbReference type="EMBL" id="KV442011">
    <property type="protein sequence ID" value="OAQ36492.1"/>
    <property type="molecule type" value="Genomic_DNA"/>
</dbReference>
<evidence type="ECO:0000313" key="3">
    <source>
        <dbReference type="Proteomes" id="UP000078512"/>
    </source>
</evidence>
<dbReference type="Proteomes" id="UP000078512">
    <property type="component" value="Unassembled WGS sequence"/>
</dbReference>
<organism evidence="2 3">
    <name type="scientific">Linnemannia elongata AG-77</name>
    <dbReference type="NCBI Taxonomy" id="1314771"/>
    <lineage>
        <taxon>Eukaryota</taxon>
        <taxon>Fungi</taxon>
        <taxon>Fungi incertae sedis</taxon>
        <taxon>Mucoromycota</taxon>
        <taxon>Mortierellomycotina</taxon>
        <taxon>Mortierellomycetes</taxon>
        <taxon>Mortierellales</taxon>
        <taxon>Mortierellaceae</taxon>
        <taxon>Linnemannia</taxon>
    </lineage>
</organism>
<dbReference type="STRING" id="1314771.A0A197KFJ5"/>